<proteinExistence type="predicted"/>
<name>A0A0P9D1L7_9ARCH</name>
<dbReference type="Proteomes" id="UP000050515">
    <property type="component" value="Unassembled WGS sequence"/>
</dbReference>
<accession>A0A0P9D1L7</accession>
<dbReference type="PATRIC" id="fig|507754.4.peg.7"/>
<gene>
    <name evidence="1" type="ORF">SE19_06225</name>
</gene>
<comment type="caution">
    <text evidence="1">The sequence shown here is derived from an EMBL/GenBank/DDBJ whole genome shotgun (WGS) entry which is preliminary data.</text>
</comment>
<dbReference type="AlphaFoldDB" id="A0A0P9D1L7"/>
<evidence type="ECO:0000313" key="2">
    <source>
        <dbReference type="Proteomes" id="UP000050515"/>
    </source>
</evidence>
<evidence type="ECO:0000313" key="1">
    <source>
        <dbReference type="EMBL" id="KPV46250.1"/>
    </source>
</evidence>
<sequence>MLNAINIYHFWESYKNNKCAWGWFNKKFFYRFVKLILDIINGIISVKCKIKIYILYINSLLL</sequence>
<protein>
    <submittedName>
        <fullName evidence="1">Uncharacterized protein</fullName>
    </submittedName>
</protein>
<dbReference type="EMBL" id="LJCQ01000275">
    <property type="protein sequence ID" value="KPV46250.1"/>
    <property type="molecule type" value="Genomic_DNA"/>
</dbReference>
<reference evidence="1 2" key="1">
    <citation type="submission" date="2015-09" db="EMBL/GenBank/DDBJ databases">
        <title>Draft genome sequence of Acidiplasma aeolicum DSM 18409.</title>
        <authorList>
            <person name="Hemp J."/>
        </authorList>
    </citation>
    <scope>NUCLEOTIDE SEQUENCE [LARGE SCALE GENOMIC DNA]</scope>
    <source>
        <strain evidence="1 2">V</strain>
    </source>
</reference>
<organism evidence="1 2">
    <name type="scientific">Acidiplasma aeolicum</name>
    <dbReference type="NCBI Taxonomy" id="507754"/>
    <lineage>
        <taxon>Archaea</taxon>
        <taxon>Methanobacteriati</taxon>
        <taxon>Thermoplasmatota</taxon>
        <taxon>Thermoplasmata</taxon>
        <taxon>Thermoplasmatales</taxon>
        <taxon>Ferroplasmaceae</taxon>
        <taxon>Acidiplasma</taxon>
    </lineage>
</organism>